<accession>A0A9W7CR74</accession>
<feature type="region of interest" description="Disordered" evidence="1">
    <location>
        <begin position="199"/>
        <end position="228"/>
    </location>
</feature>
<dbReference type="AlphaFoldDB" id="A0A9W7CR74"/>
<reference evidence="2" key="1">
    <citation type="submission" date="2023-04" db="EMBL/GenBank/DDBJ databases">
        <title>Phytophthora fragariaefolia NBRC 109709.</title>
        <authorList>
            <person name="Ichikawa N."/>
            <person name="Sato H."/>
            <person name="Tonouchi N."/>
        </authorList>
    </citation>
    <scope>NUCLEOTIDE SEQUENCE</scope>
    <source>
        <strain evidence="2">NBRC 109709</strain>
    </source>
</reference>
<feature type="region of interest" description="Disordered" evidence="1">
    <location>
        <begin position="125"/>
        <end position="154"/>
    </location>
</feature>
<dbReference type="Proteomes" id="UP001165121">
    <property type="component" value="Unassembled WGS sequence"/>
</dbReference>
<feature type="compositionally biased region" description="Basic and acidic residues" evidence="1">
    <location>
        <begin position="131"/>
        <end position="145"/>
    </location>
</feature>
<organism evidence="2 3">
    <name type="scientific">Phytophthora fragariaefolia</name>
    <dbReference type="NCBI Taxonomy" id="1490495"/>
    <lineage>
        <taxon>Eukaryota</taxon>
        <taxon>Sar</taxon>
        <taxon>Stramenopiles</taxon>
        <taxon>Oomycota</taxon>
        <taxon>Peronosporomycetes</taxon>
        <taxon>Peronosporales</taxon>
        <taxon>Peronosporaceae</taxon>
        <taxon>Phytophthora</taxon>
    </lineage>
</organism>
<evidence type="ECO:0000256" key="1">
    <source>
        <dbReference type="SAM" id="MobiDB-lite"/>
    </source>
</evidence>
<keyword evidence="3" id="KW-1185">Reference proteome</keyword>
<evidence type="ECO:0000313" key="3">
    <source>
        <dbReference type="Proteomes" id="UP001165121"/>
    </source>
</evidence>
<dbReference type="OrthoDB" id="128549at2759"/>
<dbReference type="EMBL" id="BSXT01000989">
    <property type="protein sequence ID" value="GMF37179.1"/>
    <property type="molecule type" value="Genomic_DNA"/>
</dbReference>
<evidence type="ECO:0000313" key="2">
    <source>
        <dbReference type="EMBL" id="GMF37179.1"/>
    </source>
</evidence>
<sequence>MTEDWYDEERPSLIGMSFHDTGEALVRRFRTKRTDKQVMAEIGNARQKTGGDVRQFANRLKRIASLLKDGPRAERNARIVLHTFCERAYPAKQESPEHAIKAEATEPLIQLERALEHLTKLADSGGSIDQTCKREPPTSARDWKTKRQRTATANVAAKPGDITIIDRKDKNTKRGSNQAQDSCFAHFVCWICKDANRPSQDHNHHHHPDLFEETKDSSRSECVDEHSA</sequence>
<name>A0A9W7CR74_9STRA</name>
<protein>
    <submittedName>
        <fullName evidence="2">Unnamed protein product</fullName>
    </submittedName>
</protein>
<gene>
    <name evidence="2" type="ORF">Pfra01_001035100</name>
</gene>
<comment type="caution">
    <text evidence="2">The sequence shown here is derived from an EMBL/GenBank/DDBJ whole genome shotgun (WGS) entry which is preliminary data.</text>
</comment>
<proteinExistence type="predicted"/>